<sequence length="152" mass="17445">MAELFTVEMSPPVHNGMTLDFRSSDQHFRQNFATHIHPFLERLVSALRVLRDGFVDEKIRLFIGAPECEICLQAEANSQVARLRLDIWPDFKRSTMKPPKTVFSIEGSRQEIIEPFVTALKKLRAEVGNADFERGYGSAFPDAEYERLTSNR</sequence>
<keyword evidence="2" id="KW-1185">Reference proteome</keyword>
<accession>A0A6I6MFQ4</accession>
<name>A0A6I6MFQ4_9CAUL</name>
<protein>
    <submittedName>
        <fullName evidence="1">Uncharacterized protein</fullName>
    </submittedName>
</protein>
<dbReference type="Proteomes" id="UP000431269">
    <property type="component" value="Chromosome"/>
</dbReference>
<dbReference type="KEGG" id="tsv:DSM104635_00145"/>
<reference evidence="2" key="1">
    <citation type="submission" date="2019-12" db="EMBL/GenBank/DDBJ databases">
        <title>Complete genome of Terracaulis silvestris 0127_4.</title>
        <authorList>
            <person name="Vieira S."/>
            <person name="Riedel T."/>
            <person name="Sproer C."/>
            <person name="Pascual J."/>
            <person name="Boedeker C."/>
            <person name="Overmann J."/>
        </authorList>
    </citation>
    <scope>NUCLEOTIDE SEQUENCE [LARGE SCALE GENOMIC DNA]</scope>
    <source>
        <strain evidence="2">0127_4</strain>
    </source>
</reference>
<dbReference type="AlphaFoldDB" id="A0A6I6MFQ4"/>
<evidence type="ECO:0000313" key="1">
    <source>
        <dbReference type="EMBL" id="QGZ93335.1"/>
    </source>
</evidence>
<dbReference type="RefSeq" id="WP_158764342.1">
    <property type="nucleotide sequence ID" value="NZ_CP047045.1"/>
</dbReference>
<organism evidence="1 2">
    <name type="scientific">Terricaulis silvestris</name>
    <dbReference type="NCBI Taxonomy" id="2686094"/>
    <lineage>
        <taxon>Bacteria</taxon>
        <taxon>Pseudomonadati</taxon>
        <taxon>Pseudomonadota</taxon>
        <taxon>Alphaproteobacteria</taxon>
        <taxon>Caulobacterales</taxon>
        <taxon>Caulobacteraceae</taxon>
        <taxon>Terricaulis</taxon>
    </lineage>
</organism>
<proteinExistence type="predicted"/>
<evidence type="ECO:0000313" key="2">
    <source>
        <dbReference type="Proteomes" id="UP000431269"/>
    </source>
</evidence>
<dbReference type="EMBL" id="CP047045">
    <property type="protein sequence ID" value="QGZ93335.1"/>
    <property type="molecule type" value="Genomic_DNA"/>
</dbReference>
<gene>
    <name evidence="1" type="ORF">DSM104635_00145</name>
</gene>